<comment type="caution">
    <text evidence="2">The sequence shown here is derived from an EMBL/GenBank/DDBJ whole genome shotgun (WGS) entry which is preliminary data.</text>
</comment>
<protein>
    <submittedName>
        <fullName evidence="2">Uncharacterized protein</fullName>
    </submittedName>
</protein>
<feature type="region of interest" description="Disordered" evidence="1">
    <location>
        <begin position="1"/>
        <end position="21"/>
    </location>
</feature>
<name>A0A1J5PPT3_9ZZZZ</name>
<evidence type="ECO:0000313" key="2">
    <source>
        <dbReference type="EMBL" id="OIQ69596.1"/>
    </source>
</evidence>
<organism evidence="2">
    <name type="scientific">mine drainage metagenome</name>
    <dbReference type="NCBI Taxonomy" id="410659"/>
    <lineage>
        <taxon>unclassified sequences</taxon>
        <taxon>metagenomes</taxon>
        <taxon>ecological metagenomes</taxon>
    </lineage>
</organism>
<evidence type="ECO:0000256" key="1">
    <source>
        <dbReference type="SAM" id="MobiDB-lite"/>
    </source>
</evidence>
<dbReference type="EMBL" id="MLJW01004638">
    <property type="protein sequence ID" value="OIQ69596.1"/>
    <property type="molecule type" value="Genomic_DNA"/>
</dbReference>
<gene>
    <name evidence="2" type="ORF">GALL_488000</name>
</gene>
<accession>A0A1J5PPT3</accession>
<reference evidence="2" key="1">
    <citation type="submission" date="2016-10" db="EMBL/GenBank/DDBJ databases">
        <title>Sequence of Gallionella enrichment culture.</title>
        <authorList>
            <person name="Poehlein A."/>
            <person name="Muehling M."/>
            <person name="Daniel R."/>
        </authorList>
    </citation>
    <scope>NUCLEOTIDE SEQUENCE</scope>
</reference>
<sequence length="61" mass="6559">MQGGEHQVPGLGSSERQTDGLQVAHFADQNGVRIFAQGGTQRVGETQGMRPDLALVDQRLL</sequence>
<dbReference type="AlphaFoldDB" id="A0A1J5PPT3"/>
<proteinExistence type="predicted"/>